<evidence type="ECO:0000313" key="6">
    <source>
        <dbReference type="Proteomes" id="UP000823661"/>
    </source>
</evidence>
<reference evidence="5" key="1">
    <citation type="submission" date="2020-10" db="EMBL/GenBank/DDBJ databases">
        <authorList>
            <person name="Gilroy R."/>
        </authorList>
    </citation>
    <scope>NUCLEOTIDE SEQUENCE</scope>
    <source>
        <strain evidence="5">B1-20833</strain>
    </source>
</reference>
<dbReference type="InterPro" id="IPR051909">
    <property type="entry name" value="MFP_Cation_Efflux"/>
</dbReference>
<accession>A0A9D9ERD8</accession>
<evidence type="ECO:0000256" key="1">
    <source>
        <dbReference type="ARBA" id="ARBA00009477"/>
    </source>
</evidence>
<proteinExistence type="inferred from homology"/>
<dbReference type="Gene3D" id="2.40.50.100">
    <property type="match status" value="1"/>
</dbReference>
<protein>
    <submittedName>
        <fullName evidence="5">Efflux RND transporter periplasmic adaptor subunit</fullName>
    </submittedName>
</protein>
<name>A0A9D9ERD8_9BACT</name>
<sequence>MRIINLLAVGICIAAVSCSNAPKHGDGHEEHVHGTEEAGHSEAAHRHSGEISLPAAKAEAAGVVSKIVEPGIFRDVIVAGGDIECAPGDAVTIVANVSGIVNFRKNLAEGVGVSEDEILFSIASDGLMDGDPVKRAKIEYETAKAEYDRAASLVDENIVSRKEFDSIRSRYETARLKYEAISGGGASDGGAAVISPKNGYVSSCLVKSGDYVSVGQPLAVVSSNDRLYLAADVSERYAARIPGICDANFRLQYGDRVYSASGLGGRLVSYGRNTGEASPFIPVTFVLNRTEDIIPGSYAEIWLMGEERDNVISLPVSALTEEQGVYFVYVRLDEDCYRKQPVTVGATDGLRAEILSGLEGGEMVVVEGAIHVRLASASNAIPAHTHNH</sequence>
<dbReference type="Pfam" id="PF25975">
    <property type="entry name" value="CzcB_C"/>
    <property type="match status" value="1"/>
</dbReference>
<dbReference type="GO" id="GO:0030313">
    <property type="term" value="C:cell envelope"/>
    <property type="evidence" value="ECO:0007669"/>
    <property type="project" value="TreeGrafter"/>
</dbReference>
<dbReference type="Gene3D" id="2.40.420.20">
    <property type="match status" value="1"/>
</dbReference>
<dbReference type="Proteomes" id="UP000823661">
    <property type="component" value="Unassembled WGS sequence"/>
</dbReference>
<gene>
    <name evidence="5" type="ORF">IAC06_05080</name>
</gene>
<dbReference type="GO" id="GO:0016020">
    <property type="term" value="C:membrane"/>
    <property type="evidence" value="ECO:0007669"/>
    <property type="project" value="InterPro"/>
</dbReference>
<reference evidence="5" key="2">
    <citation type="journal article" date="2021" name="PeerJ">
        <title>Extensive microbial diversity within the chicken gut microbiome revealed by metagenomics and culture.</title>
        <authorList>
            <person name="Gilroy R."/>
            <person name="Ravi A."/>
            <person name="Getino M."/>
            <person name="Pursley I."/>
            <person name="Horton D.L."/>
            <person name="Alikhan N.F."/>
            <person name="Baker D."/>
            <person name="Gharbi K."/>
            <person name="Hall N."/>
            <person name="Watson M."/>
            <person name="Adriaenssens E.M."/>
            <person name="Foster-Nyarko E."/>
            <person name="Jarju S."/>
            <person name="Secka A."/>
            <person name="Antonio M."/>
            <person name="Oren A."/>
            <person name="Chaudhuri R.R."/>
            <person name="La Ragione R."/>
            <person name="Hildebrand F."/>
            <person name="Pallen M.J."/>
        </authorList>
    </citation>
    <scope>NUCLEOTIDE SEQUENCE</scope>
    <source>
        <strain evidence="5">B1-20833</strain>
    </source>
</reference>
<dbReference type="EMBL" id="JADIMI010000050">
    <property type="protein sequence ID" value="MBO8452239.1"/>
    <property type="molecule type" value="Genomic_DNA"/>
</dbReference>
<feature type="domain" description="CzcB-like C-terminal circularly permuted SH3-like" evidence="4">
    <location>
        <begin position="313"/>
        <end position="369"/>
    </location>
</feature>
<dbReference type="InterPro" id="IPR058649">
    <property type="entry name" value="CzcB_C"/>
</dbReference>
<dbReference type="PANTHER" id="PTHR30097">
    <property type="entry name" value="CATION EFFLUX SYSTEM PROTEIN CUSB"/>
    <property type="match status" value="1"/>
</dbReference>
<feature type="region of interest" description="Disordered" evidence="3">
    <location>
        <begin position="23"/>
        <end position="48"/>
    </location>
</feature>
<keyword evidence="2" id="KW-0813">Transport</keyword>
<dbReference type="AlphaFoldDB" id="A0A9D9ERD8"/>
<evidence type="ECO:0000313" key="5">
    <source>
        <dbReference type="EMBL" id="MBO8452239.1"/>
    </source>
</evidence>
<evidence type="ECO:0000259" key="4">
    <source>
        <dbReference type="Pfam" id="PF25975"/>
    </source>
</evidence>
<dbReference type="GO" id="GO:0015679">
    <property type="term" value="P:plasma membrane copper ion transport"/>
    <property type="evidence" value="ECO:0007669"/>
    <property type="project" value="TreeGrafter"/>
</dbReference>
<comment type="caution">
    <text evidence="5">The sequence shown here is derived from an EMBL/GenBank/DDBJ whole genome shotgun (WGS) entry which is preliminary data.</text>
</comment>
<dbReference type="GO" id="GO:0022857">
    <property type="term" value="F:transmembrane transporter activity"/>
    <property type="evidence" value="ECO:0007669"/>
    <property type="project" value="InterPro"/>
</dbReference>
<dbReference type="SUPFAM" id="SSF111369">
    <property type="entry name" value="HlyD-like secretion proteins"/>
    <property type="match status" value="1"/>
</dbReference>
<dbReference type="NCBIfam" id="TIGR01730">
    <property type="entry name" value="RND_mfp"/>
    <property type="match status" value="1"/>
</dbReference>
<evidence type="ECO:0000256" key="3">
    <source>
        <dbReference type="SAM" id="MobiDB-lite"/>
    </source>
</evidence>
<organism evidence="5 6">
    <name type="scientific">Candidatus Cryptobacteroides intestinavium</name>
    <dbReference type="NCBI Taxonomy" id="2840766"/>
    <lineage>
        <taxon>Bacteria</taxon>
        <taxon>Pseudomonadati</taxon>
        <taxon>Bacteroidota</taxon>
        <taxon>Bacteroidia</taxon>
        <taxon>Bacteroidales</taxon>
        <taxon>Candidatus Cryptobacteroides</taxon>
    </lineage>
</organism>
<dbReference type="GO" id="GO:0060003">
    <property type="term" value="P:copper ion export"/>
    <property type="evidence" value="ECO:0007669"/>
    <property type="project" value="TreeGrafter"/>
</dbReference>
<evidence type="ECO:0000256" key="2">
    <source>
        <dbReference type="ARBA" id="ARBA00022448"/>
    </source>
</evidence>
<dbReference type="PANTHER" id="PTHR30097:SF4">
    <property type="entry name" value="SLR6042 PROTEIN"/>
    <property type="match status" value="1"/>
</dbReference>
<comment type="similarity">
    <text evidence="1">Belongs to the membrane fusion protein (MFP) (TC 8.A.1) family.</text>
</comment>
<dbReference type="PROSITE" id="PS51257">
    <property type="entry name" value="PROKAR_LIPOPROTEIN"/>
    <property type="match status" value="1"/>
</dbReference>
<dbReference type="InterPro" id="IPR006143">
    <property type="entry name" value="RND_pump_MFP"/>
</dbReference>
<dbReference type="Gene3D" id="1.10.287.470">
    <property type="entry name" value="Helix hairpin bin"/>
    <property type="match status" value="1"/>
</dbReference>